<sequence>MRSHIPLVVLSPGPYYRALVDESFTLALNYLMHIANTNEVMSADPLKFSGMAKYMVSTLAHTTDPYPLCSYDYTASELVAACSDDPKFEHKHRSNAATIADNVALGYQLR</sequence>
<evidence type="ECO:0000313" key="2">
    <source>
        <dbReference type="Proteomes" id="UP001385951"/>
    </source>
</evidence>
<dbReference type="Proteomes" id="UP001385951">
    <property type="component" value="Unassembled WGS sequence"/>
</dbReference>
<gene>
    <name evidence="1" type="ORF">QCA50_018077</name>
</gene>
<accession>A0AAW0FFB8</accession>
<evidence type="ECO:0000313" key="1">
    <source>
        <dbReference type="EMBL" id="KAK7678937.1"/>
    </source>
</evidence>
<keyword evidence="2" id="KW-1185">Reference proteome</keyword>
<dbReference type="EMBL" id="JASBNA010000065">
    <property type="protein sequence ID" value="KAK7678937.1"/>
    <property type="molecule type" value="Genomic_DNA"/>
</dbReference>
<dbReference type="AlphaFoldDB" id="A0AAW0FFB8"/>
<name>A0AAW0FFB8_9APHY</name>
<organism evidence="1 2">
    <name type="scientific">Cerrena zonata</name>
    <dbReference type="NCBI Taxonomy" id="2478898"/>
    <lineage>
        <taxon>Eukaryota</taxon>
        <taxon>Fungi</taxon>
        <taxon>Dikarya</taxon>
        <taxon>Basidiomycota</taxon>
        <taxon>Agaricomycotina</taxon>
        <taxon>Agaricomycetes</taxon>
        <taxon>Polyporales</taxon>
        <taxon>Cerrenaceae</taxon>
        <taxon>Cerrena</taxon>
    </lineage>
</organism>
<reference evidence="1 2" key="1">
    <citation type="submission" date="2022-09" db="EMBL/GenBank/DDBJ databases">
        <authorList>
            <person name="Palmer J.M."/>
        </authorList>
    </citation>
    <scope>NUCLEOTIDE SEQUENCE [LARGE SCALE GENOMIC DNA]</scope>
    <source>
        <strain evidence="1 2">DSM 7382</strain>
    </source>
</reference>
<proteinExistence type="predicted"/>
<protein>
    <submittedName>
        <fullName evidence="1">Uncharacterized protein</fullName>
    </submittedName>
</protein>
<comment type="caution">
    <text evidence="1">The sequence shown here is derived from an EMBL/GenBank/DDBJ whole genome shotgun (WGS) entry which is preliminary data.</text>
</comment>